<evidence type="ECO:0000313" key="20">
    <source>
        <dbReference type="EMBL" id="KAL3872068.1"/>
    </source>
</evidence>
<evidence type="ECO:0000256" key="5">
    <source>
        <dbReference type="ARBA" id="ARBA00016066"/>
    </source>
</evidence>
<evidence type="ECO:0000256" key="3">
    <source>
        <dbReference type="ARBA" id="ARBA00004906"/>
    </source>
</evidence>
<dbReference type="InterPro" id="IPR026000">
    <property type="entry name" value="Apc5_dom"/>
</dbReference>
<evidence type="ECO:0000256" key="6">
    <source>
        <dbReference type="ARBA" id="ARBA00022490"/>
    </source>
</evidence>
<evidence type="ECO:0000256" key="17">
    <source>
        <dbReference type="ARBA" id="ARBA00045696"/>
    </source>
</evidence>
<dbReference type="PANTHER" id="PTHR12830:SF9">
    <property type="entry name" value="ANAPHASE-PROMOTING COMPLEX SUBUNIT 5"/>
    <property type="match status" value="1"/>
</dbReference>
<sequence>MTADAQTDLFTFGLANKKPLKEQVTPHKLALLVLINEYSVIKKAENLAPNVFALDEREPVMTFTETEKRNFMITILQLLQSQDLKLKELSVKIQDNLNIQLYETFCDRLREFFEEGIRVIQDFFQNLSFLLIQEGLIELCISKFSVLGVFLRRMILAFEKLTFSQVIKLHAKFVEYYNDGQNEQVPEESNIFGGSLTDTALSLSEVRFNKSGLGHSMDALRHTDWKSSQVPSGFFSQKQAEYFIAQQGMLLQHNENEALSPQVLQERIMDILKARPDIAEAHFLSYLNSLRVKEYCTAVHNLYHYFDRNMSLMDSNSTNKGREEDVCRRYAALNLALLHYRFGHKKESKAALHEAIRLAQGTNDHVCLQHALSWLYRLEEQGSAKTANLMERAVTKSSELSLPNLTSLGVQSLAKHNAFAGAKPSSVFEYIMKSDILNCQHSQSGFMCMSYTQKAALWKMYGKRECHAMTSQLVLNLDTSESCVYHNGEPVCIALCNMAKLHADNGQYTLAFDIINNTKLRFPPHTQHAYLWMSCEQEILFDRTLLNRKWSITEQAVLNLKALNEPEAELRNAILCKEKGDVTSALSQLNKLLEKLNKDDTEVSPDFKCRVLITLAELYSQSGNTTVAINYLLECITKSRQHYLQQMEAIAAAHLAYAQLQMQLPEQALKLLDQQMLTILSHGSVYDQARVFYCYARCQVAIGAKSTKADKKSALLAAVNILDRVVNMFRTAEAFMRVKDVLYYQARLYNELNYTSERNKCAYQFKQLDQQYPTLNKACVNIL</sequence>
<keyword evidence="8" id="KW-0132">Cell division</keyword>
<reference evidence="20 21" key="1">
    <citation type="submission" date="2024-11" db="EMBL/GenBank/DDBJ databases">
        <title>Chromosome-level genome assembly of the freshwater bivalve Anodonta woodiana.</title>
        <authorList>
            <person name="Chen X."/>
        </authorList>
    </citation>
    <scope>NUCLEOTIDE SEQUENCE [LARGE SCALE GENOMIC DNA]</scope>
    <source>
        <strain evidence="20">MN2024</strain>
        <tissue evidence="20">Gills</tissue>
    </source>
</reference>
<dbReference type="InterPro" id="IPR011990">
    <property type="entry name" value="TPR-like_helical_dom_sf"/>
</dbReference>
<dbReference type="CDD" id="cd16270">
    <property type="entry name" value="Apc5_N"/>
    <property type="match status" value="1"/>
</dbReference>
<evidence type="ECO:0000256" key="1">
    <source>
        <dbReference type="ARBA" id="ARBA00004123"/>
    </source>
</evidence>
<comment type="similarity">
    <text evidence="4">Belongs to the APC5 family.</text>
</comment>
<comment type="function">
    <text evidence="17">Component of the anaphase promoting complex/cyclosome (APC/C), a cell cycle-regulated E3 ubiquitin ligase that controls progression through mitosis and the G1 phase of the cell cycle. The APC/C complex acts by mediating ubiquitination and subsequent degradation of target proteins: it mainly mediates the formation of 'Lys-11'-linked polyubiquitin chains and, to a lower extent, the formation of 'Lys-48'- and 'Lys-63'-linked polyubiquitin chains. The APC/C complex catalyzes assembly of branched 'Lys-11'-/'Lys-48'-linked branched ubiquitin chains on target proteins.</text>
</comment>
<dbReference type="Pfam" id="PF21371">
    <property type="entry name" value="Apc5_N"/>
    <property type="match status" value="1"/>
</dbReference>
<dbReference type="EMBL" id="JBJQND010000007">
    <property type="protein sequence ID" value="KAL3872066.1"/>
    <property type="molecule type" value="Genomic_DNA"/>
</dbReference>
<dbReference type="Gene3D" id="1.25.40.10">
    <property type="entry name" value="Tetratricopeptide repeat domain"/>
    <property type="match status" value="1"/>
</dbReference>
<gene>
    <name evidence="20" type="ORF">ACJMK2_040023</name>
</gene>
<dbReference type="GO" id="GO:0005634">
    <property type="term" value="C:nucleus"/>
    <property type="evidence" value="ECO:0007669"/>
    <property type="project" value="UniProtKB-SubCell"/>
</dbReference>
<evidence type="ECO:0000256" key="7">
    <source>
        <dbReference type="ARBA" id="ARBA00022553"/>
    </source>
</evidence>
<dbReference type="SUPFAM" id="SSF48452">
    <property type="entry name" value="TPR-like"/>
    <property type="match status" value="1"/>
</dbReference>
<evidence type="ECO:0000256" key="15">
    <source>
        <dbReference type="ARBA" id="ARBA00023306"/>
    </source>
</evidence>
<comment type="subcellular location">
    <subcellularLocation>
        <location evidence="2">Cytoplasm</location>
        <location evidence="2">Cytoskeleton</location>
        <location evidence="2">Spindle</location>
    </subcellularLocation>
    <subcellularLocation>
        <location evidence="1">Nucleus</location>
    </subcellularLocation>
</comment>
<dbReference type="EMBL" id="JBJQND010000007">
    <property type="protein sequence ID" value="KAL3872068.1"/>
    <property type="molecule type" value="Genomic_DNA"/>
</dbReference>
<dbReference type="Proteomes" id="UP001634394">
    <property type="component" value="Unassembled WGS sequence"/>
</dbReference>
<evidence type="ECO:0000259" key="19">
    <source>
        <dbReference type="Pfam" id="PF21371"/>
    </source>
</evidence>
<keyword evidence="7" id="KW-0597">Phosphoprotein</keyword>
<keyword evidence="12" id="KW-0802">TPR repeat</keyword>
<dbReference type="InterPro" id="IPR037679">
    <property type="entry name" value="Apc5"/>
</dbReference>
<evidence type="ECO:0000313" key="21">
    <source>
        <dbReference type="Proteomes" id="UP001634394"/>
    </source>
</evidence>
<comment type="pathway">
    <text evidence="3">Protein modification; protein ubiquitination.</text>
</comment>
<keyword evidence="10" id="KW-0498">Mitosis</keyword>
<dbReference type="GO" id="GO:0051301">
    <property type="term" value="P:cell division"/>
    <property type="evidence" value="ECO:0007669"/>
    <property type="project" value="UniProtKB-KW"/>
</dbReference>
<keyword evidence="13" id="KW-0206">Cytoskeleton</keyword>
<keyword evidence="6" id="KW-0963">Cytoplasm</keyword>
<organism evidence="20 21">
    <name type="scientific">Sinanodonta woodiana</name>
    <name type="common">Chinese pond mussel</name>
    <name type="synonym">Anodonta woodiana</name>
    <dbReference type="NCBI Taxonomy" id="1069815"/>
    <lineage>
        <taxon>Eukaryota</taxon>
        <taxon>Metazoa</taxon>
        <taxon>Spiralia</taxon>
        <taxon>Lophotrochozoa</taxon>
        <taxon>Mollusca</taxon>
        <taxon>Bivalvia</taxon>
        <taxon>Autobranchia</taxon>
        <taxon>Heteroconchia</taxon>
        <taxon>Palaeoheterodonta</taxon>
        <taxon>Unionida</taxon>
        <taxon>Unionoidea</taxon>
        <taxon>Unionidae</taxon>
        <taxon>Unioninae</taxon>
        <taxon>Sinanodonta</taxon>
    </lineage>
</organism>
<keyword evidence="9" id="KW-0677">Repeat</keyword>
<proteinExistence type="inferred from homology"/>
<dbReference type="Pfam" id="PF12862">
    <property type="entry name" value="ANAPC5"/>
    <property type="match status" value="2"/>
</dbReference>
<accession>A0ABD3WH62</accession>
<evidence type="ECO:0000256" key="10">
    <source>
        <dbReference type="ARBA" id="ARBA00022776"/>
    </source>
</evidence>
<feature type="domain" description="Anaphase-promoting complex subunit 5 N-terminal" evidence="19">
    <location>
        <begin position="24"/>
        <end position="180"/>
    </location>
</feature>
<comment type="caution">
    <text evidence="20">The sequence shown here is derived from an EMBL/GenBank/DDBJ whole genome shotgun (WGS) entry which is preliminary data.</text>
</comment>
<evidence type="ECO:0000256" key="9">
    <source>
        <dbReference type="ARBA" id="ARBA00022737"/>
    </source>
</evidence>
<evidence type="ECO:0000256" key="12">
    <source>
        <dbReference type="ARBA" id="ARBA00022803"/>
    </source>
</evidence>
<evidence type="ECO:0000256" key="16">
    <source>
        <dbReference type="ARBA" id="ARBA00031069"/>
    </source>
</evidence>
<keyword evidence="15" id="KW-0131">Cell cycle</keyword>
<dbReference type="InterPro" id="IPR048968">
    <property type="entry name" value="Apc5_N"/>
</dbReference>
<evidence type="ECO:0000256" key="13">
    <source>
        <dbReference type="ARBA" id="ARBA00023212"/>
    </source>
</evidence>
<dbReference type="GO" id="GO:0005819">
    <property type="term" value="C:spindle"/>
    <property type="evidence" value="ECO:0007669"/>
    <property type="project" value="UniProtKB-SubCell"/>
</dbReference>
<dbReference type="PANTHER" id="PTHR12830">
    <property type="entry name" value="ANAPHASE-PROMOTING COMPLEX SUBUNIT 5"/>
    <property type="match status" value="1"/>
</dbReference>
<keyword evidence="11" id="KW-0833">Ubl conjugation pathway</keyword>
<keyword evidence="14" id="KW-0539">Nucleus</keyword>
<evidence type="ECO:0000256" key="4">
    <source>
        <dbReference type="ARBA" id="ARBA00007450"/>
    </source>
</evidence>
<evidence type="ECO:0000256" key="2">
    <source>
        <dbReference type="ARBA" id="ARBA00004186"/>
    </source>
</evidence>
<evidence type="ECO:0000256" key="11">
    <source>
        <dbReference type="ARBA" id="ARBA00022786"/>
    </source>
</evidence>
<protein>
    <recommendedName>
        <fullName evidence="5">Anaphase-promoting complex subunit 5</fullName>
    </recommendedName>
    <alternativeName>
        <fullName evidence="16">Cyclosome subunit 5</fullName>
    </alternativeName>
</protein>
<name>A0ABD3WH62_SINWO</name>
<evidence type="ECO:0000256" key="14">
    <source>
        <dbReference type="ARBA" id="ARBA00023242"/>
    </source>
</evidence>
<evidence type="ECO:0000256" key="8">
    <source>
        <dbReference type="ARBA" id="ARBA00022618"/>
    </source>
</evidence>
<evidence type="ECO:0000259" key="18">
    <source>
        <dbReference type="Pfam" id="PF12862"/>
    </source>
</evidence>
<feature type="domain" description="Anaphase-promoting complex subunit 5" evidence="18">
    <location>
        <begin position="282"/>
        <end position="381"/>
    </location>
</feature>
<keyword evidence="21" id="KW-1185">Reference proteome</keyword>
<feature type="domain" description="Anaphase-promoting complex subunit 5" evidence="18">
    <location>
        <begin position="579"/>
        <end position="642"/>
    </location>
</feature>
<dbReference type="AlphaFoldDB" id="A0ABD3WH62"/>